<dbReference type="PANTHER" id="PTHR11575">
    <property type="entry name" value="5'-NUCLEOTIDASE-RELATED"/>
    <property type="match status" value="1"/>
</dbReference>
<dbReference type="Pfam" id="PF02872">
    <property type="entry name" value="5_nucleotid_C"/>
    <property type="match status" value="1"/>
</dbReference>
<evidence type="ECO:0000256" key="1">
    <source>
        <dbReference type="ARBA" id="ARBA00006654"/>
    </source>
</evidence>
<feature type="chain" id="PRO_5039520501" evidence="5">
    <location>
        <begin position="23"/>
        <end position="786"/>
    </location>
</feature>
<comment type="similarity">
    <text evidence="1">Belongs to the 5'-nucleotidase family.</text>
</comment>
<dbReference type="AlphaFoldDB" id="A0A285S3M7"/>
<dbReference type="GO" id="GO:0016787">
    <property type="term" value="F:hydrolase activity"/>
    <property type="evidence" value="ECO:0007669"/>
    <property type="project" value="InterPro"/>
</dbReference>
<evidence type="ECO:0000256" key="2">
    <source>
        <dbReference type="ARBA" id="ARBA00022723"/>
    </source>
</evidence>
<keyword evidence="4" id="KW-0547">Nucleotide-binding</keyword>
<dbReference type="InterPro" id="IPR008334">
    <property type="entry name" value="5'-Nucleotdase_C"/>
</dbReference>
<dbReference type="InterPro" id="IPR004843">
    <property type="entry name" value="Calcineurin-like_PHP"/>
</dbReference>
<dbReference type="GO" id="GO:0046872">
    <property type="term" value="F:metal ion binding"/>
    <property type="evidence" value="ECO:0007669"/>
    <property type="project" value="UniProtKB-KW"/>
</dbReference>
<evidence type="ECO:0000256" key="4">
    <source>
        <dbReference type="ARBA" id="ARBA00022741"/>
    </source>
</evidence>
<dbReference type="InterPro" id="IPR029052">
    <property type="entry name" value="Metallo-depent_PP-like"/>
</dbReference>
<dbReference type="SUPFAM" id="SSF56300">
    <property type="entry name" value="Metallo-dependent phosphatases"/>
    <property type="match status" value="1"/>
</dbReference>
<feature type="signal peptide" evidence="5">
    <location>
        <begin position="1"/>
        <end position="22"/>
    </location>
</feature>
<accession>A0A285S3M7</accession>
<feature type="domain" description="SLH" evidence="6">
    <location>
        <begin position="53"/>
        <end position="116"/>
    </location>
</feature>
<dbReference type="Pfam" id="PF00395">
    <property type="entry name" value="SLH"/>
    <property type="match status" value="2"/>
</dbReference>
<keyword evidence="8" id="KW-1185">Reference proteome</keyword>
<dbReference type="OrthoDB" id="9801679at2"/>
<dbReference type="GO" id="GO:0030288">
    <property type="term" value="C:outer membrane-bounded periplasmic space"/>
    <property type="evidence" value="ECO:0007669"/>
    <property type="project" value="TreeGrafter"/>
</dbReference>
<protein>
    <submittedName>
        <fullName evidence="7">2',3'-cyclic-nucleotide 2'-phosphodiesterase/3'-nucleotidase</fullName>
    </submittedName>
</protein>
<dbReference type="InterPro" id="IPR036907">
    <property type="entry name" value="5'-Nucleotdase_C_sf"/>
</dbReference>
<keyword evidence="3 5" id="KW-0732">Signal</keyword>
<dbReference type="Gene3D" id="3.90.780.10">
    <property type="entry name" value="5'-Nucleotidase, C-terminal domain"/>
    <property type="match status" value="1"/>
</dbReference>
<dbReference type="SUPFAM" id="SSF55816">
    <property type="entry name" value="5'-nucleotidase (syn. UDP-sugar hydrolase), C-terminal domain"/>
    <property type="match status" value="1"/>
</dbReference>
<gene>
    <name evidence="7" type="ORF">SAMN05880501_102226</name>
</gene>
<dbReference type="Proteomes" id="UP000219636">
    <property type="component" value="Unassembled WGS sequence"/>
</dbReference>
<dbReference type="InterPro" id="IPR006179">
    <property type="entry name" value="5_nucleotidase/apyrase"/>
</dbReference>
<sequence>MWKKLTASALMLSLAATSIAHVDNVSAANASDEVTRGEYVKAVIDAMGVKLGTGKTVKFEDVPETLKPYIEKAIELKLVAGKSETEFAPNDKITREEAVIIVANAIQNDKTYSENVLDKFKDSQDIVQENRDEVAKAISLGILKGYGDQTLKPTNVLSNRHMNNILERFLKEYSPVQANTTVSLRILGTSDIHTNIMNYDYYKDTESNSLGLVKTATLIKKAREENQNALLFDNGDSIQGTPLGSYKQSVEVLKDGEEHPSITTMELLQYDGSTFGNHEFNYGLDYLDEVLDDAAFPYVNANVKDAKTGENLYTPYVLIDKEVVDSDGNKSTIKVGVTGIVPPQILNWDKSHLEGKVVVDDSVQAVEKVVPVMQKEGADVIVVLSHSGLGDTTHEVGEEDVTYLLTKVEGVDAIITGHAHQVFPGQVDASLTGVDLEQGTINGVPVVMPGKYGSHLGVIDLTLEQQGEEWEVINSKAEVRKIAEDASDVDMEVAAAVKEAHEGTIKYVRQAVGSTTADIHSYFSQVQDDPSIQIVTNAQTEYVKGKIKGTQFENLPVLSAGAPFKAGTRSDPEYYTFVPKGELAIKNVADLYLYDNTVAIVKVTGADVKEWLEMTAGQFNQIDPAKTTEQQLINSEFRSYNYDVIDGVTYEIDVTQPAKYDPSGKVVNEKSERIVNLQYNGKPIDLKQEFIVATNNYRANGTFPGVRNASYVEIYPDENRQAIIEYIIANKTIDPSADGNWKFAKLPEGVNVVFETSKKAVDVIPSNSNIKYIGEGTDGFGKYSLK</sequence>
<dbReference type="EMBL" id="OBMQ01000002">
    <property type="protein sequence ID" value="SOB99534.1"/>
    <property type="molecule type" value="Genomic_DNA"/>
</dbReference>
<dbReference type="RefSeq" id="WP_097072573.1">
    <property type="nucleotide sequence ID" value="NZ_OBMQ01000002.1"/>
</dbReference>
<dbReference type="Pfam" id="PF00149">
    <property type="entry name" value="Metallophos"/>
    <property type="match status" value="1"/>
</dbReference>
<evidence type="ECO:0000259" key="6">
    <source>
        <dbReference type="PROSITE" id="PS51272"/>
    </source>
</evidence>
<evidence type="ECO:0000313" key="8">
    <source>
        <dbReference type="Proteomes" id="UP000219636"/>
    </source>
</evidence>
<name>A0A285S3M7_9BACL</name>
<evidence type="ECO:0000313" key="7">
    <source>
        <dbReference type="EMBL" id="SOB99534.1"/>
    </source>
</evidence>
<dbReference type="CDD" id="cd07410">
    <property type="entry name" value="MPP_CpdB_N"/>
    <property type="match status" value="1"/>
</dbReference>
<dbReference type="PANTHER" id="PTHR11575:SF6">
    <property type="entry name" value="2',3'-CYCLIC-NUCLEOTIDE 2'-PHOSPHODIESTERASE_3'-NUCLEOTIDASE"/>
    <property type="match status" value="1"/>
</dbReference>
<dbReference type="PROSITE" id="PS51272">
    <property type="entry name" value="SLH"/>
    <property type="match status" value="2"/>
</dbReference>
<keyword evidence="2" id="KW-0479">Metal-binding</keyword>
<reference evidence="8" key="1">
    <citation type="submission" date="2017-08" db="EMBL/GenBank/DDBJ databases">
        <authorList>
            <person name="Varghese N."/>
            <person name="Submissions S."/>
        </authorList>
    </citation>
    <scope>NUCLEOTIDE SEQUENCE [LARGE SCALE GENOMIC DNA]</scope>
    <source>
        <strain evidence="8">JC22</strain>
    </source>
</reference>
<feature type="domain" description="SLH" evidence="6">
    <location>
        <begin position="117"/>
        <end position="180"/>
    </location>
</feature>
<dbReference type="InterPro" id="IPR001119">
    <property type="entry name" value="SLH_dom"/>
</dbReference>
<dbReference type="PRINTS" id="PR01607">
    <property type="entry name" value="APYRASEFAMLY"/>
</dbReference>
<dbReference type="InterPro" id="IPR041827">
    <property type="entry name" value="CpdB_N"/>
</dbReference>
<dbReference type="Gene3D" id="3.60.21.10">
    <property type="match status" value="1"/>
</dbReference>
<evidence type="ECO:0000256" key="5">
    <source>
        <dbReference type="SAM" id="SignalP"/>
    </source>
</evidence>
<dbReference type="GO" id="GO:0000166">
    <property type="term" value="F:nucleotide binding"/>
    <property type="evidence" value="ECO:0007669"/>
    <property type="project" value="UniProtKB-KW"/>
</dbReference>
<organism evidence="7 8">
    <name type="scientific">Ureibacillus xyleni</name>
    <dbReference type="NCBI Taxonomy" id="614648"/>
    <lineage>
        <taxon>Bacteria</taxon>
        <taxon>Bacillati</taxon>
        <taxon>Bacillota</taxon>
        <taxon>Bacilli</taxon>
        <taxon>Bacillales</taxon>
        <taxon>Caryophanaceae</taxon>
        <taxon>Ureibacillus</taxon>
    </lineage>
</organism>
<proteinExistence type="inferred from homology"/>
<dbReference type="NCBIfam" id="NF006938">
    <property type="entry name" value="PRK09420.1"/>
    <property type="match status" value="1"/>
</dbReference>
<evidence type="ECO:0000256" key="3">
    <source>
        <dbReference type="ARBA" id="ARBA00022729"/>
    </source>
</evidence>
<dbReference type="GO" id="GO:0009166">
    <property type="term" value="P:nucleotide catabolic process"/>
    <property type="evidence" value="ECO:0007669"/>
    <property type="project" value="InterPro"/>
</dbReference>